<accession>A0A0F9TCS4</accession>
<comment type="caution">
    <text evidence="1">The sequence shown here is derived from an EMBL/GenBank/DDBJ whole genome shotgun (WGS) entry which is preliminary data.</text>
</comment>
<reference evidence="1" key="1">
    <citation type="journal article" date="2015" name="Nature">
        <title>Complex archaea that bridge the gap between prokaryotes and eukaryotes.</title>
        <authorList>
            <person name="Spang A."/>
            <person name="Saw J.H."/>
            <person name="Jorgensen S.L."/>
            <person name="Zaremba-Niedzwiedzka K."/>
            <person name="Martijn J."/>
            <person name="Lind A.E."/>
            <person name="van Eijk R."/>
            <person name="Schleper C."/>
            <person name="Guy L."/>
            <person name="Ettema T.J."/>
        </authorList>
    </citation>
    <scope>NUCLEOTIDE SEQUENCE</scope>
</reference>
<protein>
    <submittedName>
        <fullName evidence="1">Uncharacterized protein</fullName>
    </submittedName>
</protein>
<proteinExistence type="predicted"/>
<sequence length="175" mass="20804">MEKTCLVDNCNGIVDAKELCGKHYRRLMRIGSVNLPKRTSKNLQTKEYRTWSAMKFRCSINSKGEDYHNYNKRGIRVCERWINSFDNFLKDMGKAPKGYQIDRIKNDGNYELYNCRWVPQKENSRNRRTNVLSYEIAEQMRVMEKHGITISEIAKSMGFNYYTVYNVINRGAWMR</sequence>
<name>A0A0F9TCS4_9ZZZZ</name>
<organism evidence="1">
    <name type="scientific">marine sediment metagenome</name>
    <dbReference type="NCBI Taxonomy" id="412755"/>
    <lineage>
        <taxon>unclassified sequences</taxon>
        <taxon>metagenomes</taxon>
        <taxon>ecological metagenomes</taxon>
    </lineage>
</organism>
<gene>
    <name evidence="1" type="ORF">LCGC14_0365010</name>
</gene>
<dbReference type="AlphaFoldDB" id="A0A0F9TCS4"/>
<evidence type="ECO:0000313" key="1">
    <source>
        <dbReference type="EMBL" id="KKN77009.1"/>
    </source>
</evidence>
<dbReference type="EMBL" id="LAZR01000286">
    <property type="protein sequence ID" value="KKN77009.1"/>
    <property type="molecule type" value="Genomic_DNA"/>
</dbReference>